<reference evidence="1" key="1">
    <citation type="submission" date="2021-06" db="EMBL/GenBank/DDBJ databases">
        <title>Collection of gut derived symbiotic bacterial strains cultured from healthy donors.</title>
        <authorList>
            <person name="Lin H."/>
            <person name="Littmann E."/>
            <person name="Pamer E.G."/>
        </authorList>
    </citation>
    <scope>NUCLEOTIDE SEQUENCE</scope>
    <source>
        <strain evidence="1">MSK.21.74</strain>
    </source>
</reference>
<evidence type="ECO:0000313" key="1">
    <source>
        <dbReference type="EMBL" id="MBV3389225.1"/>
    </source>
</evidence>
<gene>
    <name evidence="1" type="ORF">KSW82_16020</name>
</gene>
<sequence>MMKRTDVDKYEELRSKLVSVRDDIALLSAKKPHDQLNSFKLKFINNLLAQVNDLIGDFRPEEDFKQFDKVELPSNSDVLMMLNLYLTGMIRFKEANSIRKVVGGEFSDPFTKEVWNTED</sequence>
<dbReference type="Proteomes" id="UP001196765">
    <property type="component" value="Unassembled WGS sequence"/>
</dbReference>
<accession>A0AAW4N599</accession>
<comment type="caution">
    <text evidence="1">The sequence shown here is derived from an EMBL/GenBank/DDBJ whole genome shotgun (WGS) entry which is preliminary data.</text>
</comment>
<dbReference type="AlphaFoldDB" id="A0AAW4N599"/>
<protein>
    <submittedName>
        <fullName evidence="1">Uncharacterized protein</fullName>
    </submittedName>
</protein>
<organism evidence="1 2">
    <name type="scientific">Segatella copri</name>
    <dbReference type="NCBI Taxonomy" id="165179"/>
    <lineage>
        <taxon>Bacteria</taxon>
        <taxon>Pseudomonadati</taxon>
        <taxon>Bacteroidota</taxon>
        <taxon>Bacteroidia</taxon>
        <taxon>Bacteroidales</taxon>
        <taxon>Prevotellaceae</taxon>
        <taxon>Segatella</taxon>
    </lineage>
</organism>
<proteinExistence type="predicted"/>
<dbReference type="EMBL" id="JAHOEI010000119">
    <property type="protein sequence ID" value="MBV3389225.1"/>
    <property type="molecule type" value="Genomic_DNA"/>
</dbReference>
<dbReference type="RefSeq" id="WP_217745245.1">
    <property type="nucleotide sequence ID" value="NZ_JAHOEI010000119.1"/>
</dbReference>
<name>A0AAW4N599_9BACT</name>
<evidence type="ECO:0000313" key="2">
    <source>
        <dbReference type="Proteomes" id="UP001196765"/>
    </source>
</evidence>